<dbReference type="SUPFAM" id="SSF50475">
    <property type="entry name" value="FMN-binding split barrel"/>
    <property type="match status" value="1"/>
</dbReference>
<accession>A0A7S2CWJ1</accession>
<dbReference type="PANTHER" id="PTHR13343">
    <property type="entry name" value="CREG1 PROTEIN"/>
    <property type="match status" value="1"/>
</dbReference>
<gene>
    <name evidence="3" type="ORF">FPAR1323_LOCUS13613</name>
</gene>
<feature type="signal peptide" evidence="1">
    <location>
        <begin position="1"/>
        <end position="18"/>
    </location>
</feature>
<dbReference type="EMBL" id="HBGT01026151">
    <property type="protein sequence ID" value="CAD9436266.1"/>
    <property type="molecule type" value="Transcribed_RNA"/>
</dbReference>
<dbReference type="InterPro" id="IPR055343">
    <property type="entry name" value="CREG_beta-barrel"/>
</dbReference>
<protein>
    <recommendedName>
        <fullName evidence="2">CREG-like beta-barrel domain-containing protein</fullName>
    </recommendedName>
</protein>
<dbReference type="PANTHER" id="PTHR13343:SF17">
    <property type="entry name" value="CELLULAR REPRESSOR OF E1A-STIMULATED GENES, ISOFORM A"/>
    <property type="match status" value="1"/>
</dbReference>
<dbReference type="GO" id="GO:0005737">
    <property type="term" value="C:cytoplasm"/>
    <property type="evidence" value="ECO:0007669"/>
    <property type="project" value="UniProtKB-ARBA"/>
</dbReference>
<reference evidence="3" key="1">
    <citation type="submission" date="2021-01" db="EMBL/GenBank/DDBJ databases">
        <authorList>
            <person name="Corre E."/>
            <person name="Pelletier E."/>
            <person name="Niang G."/>
            <person name="Scheremetjew M."/>
            <person name="Finn R."/>
            <person name="Kale V."/>
            <person name="Holt S."/>
            <person name="Cochrane G."/>
            <person name="Meng A."/>
            <person name="Brown T."/>
            <person name="Cohen L."/>
        </authorList>
    </citation>
    <scope>NUCLEOTIDE SEQUENCE</scope>
    <source>
        <strain evidence="3">RCC1693</strain>
    </source>
</reference>
<evidence type="ECO:0000313" key="3">
    <source>
        <dbReference type="EMBL" id="CAD9436266.1"/>
    </source>
</evidence>
<dbReference type="InterPro" id="IPR012349">
    <property type="entry name" value="Split_barrel_FMN-bd"/>
</dbReference>
<organism evidence="3">
    <name type="scientific">Florenciella parvula</name>
    <dbReference type="NCBI Taxonomy" id="236787"/>
    <lineage>
        <taxon>Eukaryota</taxon>
        <taxon>Sar</taxon>
        <taxon>Stramenopiles</taxon>
        <taxon>Ochrophyta</taxon>
        <taxon>Dictyochophyceae</taxon>
        <taxon>Florenciellales</taxon>
        <taxon>Florenciella</taxon>
    </lineage>
</organism>
<sequence length="190" mass="20194">MRAVILALALSLVGSAVASRDDKAAYARSMVSSLDWGVMSTISTASDTAGAPFGNPQSHAEVDGNIYYYVSDVDQSMLDIAVNNQVGYTLSNAEALSSPACGSIPYAGDEESPLCSRLSITGNFVNISGTDEEEQATDALFKAHPAMKNWPADHSWFVGKLEITQLWEINMFGGASHITPAQYYAGTDAN</sequence>
<dbReference type="Pfam" id="PF13883">
    <property type="entry name" value="CREG_beta-barrel"/>
    <property type="match status" value="1"/>
</dbReference>
<feature type="domain" description="CREG-like beta-barrel" evidence="2">
    <location>
        <begin position="20"/>
        <end position="184"/>
    </location>
</feature>
<proteinExistence type="predicted"/>
<evidence type="ECO:0000259" key="2">
    <source>
        <dbReference type="Pfam" id="PF13883"/>
    </source>
</evidence>
<evidence type="ECO:0000256" key="1">
    <source>
        <dbReference type="SAM" id="SignalP"/>
    </source>
</evidence>
<name>A0A7S2CWJ1_9STRA</name>
<dbReference type="Gene3D" id="2.30.110.10">
    <property type="entry name" value="Electron Transport, Fmn-binding Protein, Chain A"/>
    <property type="match status" value="1"/>
</dbReference>
<dbReference type="AlphaFoldDB" id="A0A7S2CWJ1"/>
<feature type="chain" id="PRO_5031160753" description="CREG-like beta-barrel domain-containing protein" evidence="1">
    <location>
        <begin position="19"/>
        <end position="190"/>
    </location>
</feature>
<dbReference type="GO" id="GO:0005615">
    <property type="term" value="C:extracellular space"/>
    <property type="evidence" value="ECO:0007669"/>
    <property type="project" value="TreeGrafter"/>
</dbReference>
<keyword evidence="1" id="KW-0732">Signal</keyword>